<evidence type="ECO:0000313" key="3">
    <source>
        <dbReference type="Proteomes" id="UP000620156"/>
    </source>
</evidence>
<evidence type="ECO:0000313" key="2">
    <source>
        <dbReference type="EMBL" id="GGQ38481.1"/>
    </source>
</evidence>
<protein>
    <submittedName>
        <fullName evidence="2">Uncharacterized protein</fullName>
    </submittedName>
</protein>
<sequence length="73" mass="7868">MQTKTKNGKWRSVAKGSKTVKPGGGSSRRANARKTCANAQKTQWRTMIDVDIIGVNDTPEKAYTAAVTVKCGL</sequence>
<proteinExistence type="predicted"/>
<comment type="caution">
    <text evidence="2">The sequence shown here is derived from an EMBL/GenBank/DDBJ whole genome shotgun (WGS) entry which is preliminary data.</text>
</comment>
<reference evidence="2" key="1">
    <citation type="journal article" date="2014" name="Int. J. Syst. Evol. Microbiol.">
        <title>Complete genome sequence of Corynebacterium casei LMG S-19264T (=DSM 44701T), isolated from a smear-ripened cheese.</title>
        <authorList>
            <consortium name="US DOE Joint Genome Institute (JGI-PGF)"/>
            <person name="Walter F."/>
            <person name="Albersmeier A."/>
            <person name="Kalinowski J."/>
            <person name="Ruckert C."/>
        </authorList>
    </citation>
    <scope>NUCLEOTIDE SEQUENCE</scope>
    <source>
        <strain evidence="2">JCM 3131</strain>
    </source>
</reference>
<feature type="region of interest" description="Disordered" evidence="1">
    <location>
        <begin position="1"/>
        <end position="39"/>
    </location>
</feature>
<gene>
    <name evidence="2" type="ORF">GCM10010145_02260</name>
</gene>
<evidence type="ECO:0000256" key="1">
    <source>
        <dbReference type="SAM" id="MobiDB-lite"/>
    </source>
</evidence>
<keyword evidence="3" id="KW-1185">Reference proteome</keyword>
<dbReference type="EMBL" id="BMQK01000001">
    <property type="protein sequence ID" value="GGQ38481.1"/>
    <property type="molecule type" value="Genomic_DNA"/>
</dbReference>
<organism evidence="2 3">
    <name type="scientific">Streptomyces ruber</name>
    <dbReference type="NCBI Taxonomy" id="83378"/>
    <lineage>
        <taxon>Bacteria</taxon>
        <taxon>Bacillati</taxon>
        <taxon>Actinomycetota</taxon>
        <taxon>Actinomycetes</taxon>
        <taxon>Kitasatosporales</taxon>
        <taxon>Streptomycetaceae</taxon>
        <taxon>Streptomyces</taxon>
    </lineage>
</organism>
<dbReference type="AlphaFoldDB" id="A0A918B6R4"/>
<name>A0A918B6R4_9ACTN</name>
<accession>A0A918B6R4</accession>
<reference evidence="2" key="2">
    <citation type="submission" date="2020-09" db="EMBL/GenBank/DDBJ databases">
        <authorList>
            <person name="Sun Q."/>
            <person name="Ohkuma M."/>
        </authorList>
    </citation>
    <scope>NUCLEOTIDE SEQUENCE</scope>
    <source>
        <strain evidence="2">JCM 3131</strain>
    </source>
</reference>
<dbReference type="Proteomes" id="UP000620156">
    <property type="component" value="Unassembled WGS sequence"/>
</dbReference>